<dbReference type="Proteomes" id="UP000591735">
    <property type="component" value="Unassembled WGS sequence"/>
</dbReference>
<dbReference type="CDD" id="cd03112">
    <property type="entry name" value="CobW-like"/>
    <property type="match status" value="1"/>
</dbReference>
<keyword evidence="4" id="KW-1185">Reference proteome</keyword>
<gene>
    <name evidence="3" type="ORF">HNR38_001909</name>
</gene>
<dbReference type="InterPro" id="IPR027417">
    <property type="entry name" value="P-loop_NTPase"/>
</dbReference>
<dbReference type="PANTHER" id="PTHR13748">
    <property type="entry name" value="COBW-RELATED"/>
    <property type="match status" value="1"/>
</dbReference>
<accession>A0A840UDH4</accession>
<organism evidence="3 4">
    <name type="scientific">Marinobacter oulmenensis</name>
    <dbReference type="NCBI Taxonomy" id="643747"/>
    <lineage>
        <taxon>Bacteria</taxon>
        <taxon>Pseudomonadati</taxon>
        <taxon>Pseudomonadota</taxon>
        <taxon>Gammaproteobacteria</taxon>
        <taxon>Pseudomonadales</taxon>
        <taxon>Marinobacteraceae</taxon>
        <taxon>Marinobacter</taxon>
    </lineage>
</organism>
<dbReference type="SUPFAM" id="SSF52540">
    <property type="entry name" value="P-loop containing nucleoside triphosphate hydrolases"/>
    <property type="match status" value="1"/>
</dbReference>
<feature type="compositionally biased region" description="Basic and acidic residues" evidence="1">
    <location>
        <begin position="198"/>
        <end position="221"/>
    </location>
</feature>
<name>A0A840UDH4_9GAMM</name>
<dbReference type="InterPro" id="IPR051316">
    <property type="entry name" value="Zinc-reg_GTPase_activator"/>
</dbReference>
<feature type="region of interest" description="Disordered" evidence="1">
    <location>
        <begin position="192"/>
        <end position="227"/>
    </location>
</feature>
<proteinExistence type="predicted"/>
<reference evidence="3 4" key="1">
    <citation type="submission" date="2020-08" db="EMBL/GenBank/DDBJ databases">
        <title>Genomic Encyclopedia of Type Strains, Phase IV (KMG-IV): sequencing the most valuable type-strain genomes for metagenomic binning, comparative biology and taxonomic classification.</title>
        <authorList>
            <person name="Goeker M."/>
        </authorList>
    </citation>
    <scope>NUCLEOTIDE SEQUENCE [LARGE SCALE GENOMIC DNA]</scope>
    <source>
        <strain evidence="3 4">DSM 22359</strain>
    </source>
</reference>
<evidence type="ECO:0000259" key="2">
    <source>
        <dbReference type="Pfam" id="PF02492"/>
    </source>
</evidence>
<evidence type="ECO:0000313" key="4">
    <source>
        <dbReference type="Proteomes" id="UP000591735"/>
    </source>
</evidence>
<dbReference type="GO" id="GO:0005737">
    <property type="term" value="C:cytoplasm"/>
    <property type="evidence" value="ECO:0007669"/>
    <property type="project" value="TreeGrafter"/>
</dbReference>
<dbReference type="Pfam" id="PF02492">
    <property type="entry name" value="cobW"/>
    <property type="match status" value="1"/>
</dbReference>
<evidence type="ECO:0000313" key="3">
    <source>
        <dbReference type="EMBL" id="MBB5321420.1"/>
    </source>
</evidence>
<dbReference type="InterPro" id="IPR003495">
    <property type="entry name" value="CobW/HypB/UreG_nucleotide-bd"/>
</dbReference>
<protein>
    <submittedName>
        <fullName evidence="3">G3E family GTPase</fullName>
    </submittedName>
</protein>
<evidence type="ECO:0000256" key="1">
    <source>
        <dbReference type="SAM" id="MobiDB-lite"/>
    </source>
</evidence>
<dbReference type="EMBL" id="JACHFE010000004">
    <property type="protein sequence ID" value="MBB5321420.1"/>
    <property type="molecule type" value="Genomic_DNA"/>
</dbReference>
<dbReference type="AlphaFoldDB" id="A0A840UDH4"/>
<sequence length="334" mass="36655">MSQPVHAIPTTLILGFLGVGKTTAILDLLRQKPADETWAVLVNEFGEVGIDGAMLQTEGAYVKEVPGGCMCCVAGLPMQIGLNQLIHRARPDRLLIEPTGLGHPAQIIQTLTQEHYLDVLHMGPVITLVDPRKLGDERVRENVHFRDQVAAADILVANKTDLCTPAQLSDFDRWASALEPAKQQIFHNGSNGMAADWLHGEPDQRPVSDPHAHGHHRHDETPPPEPADIQAQPWQMVENRGQGHFSLGWRVHPEDVFDESQLLALAGDESVVRFKAVVRTPDGWRTMNVVDGVVSTGPTEPRDLSRLELISESVIDAPALDRLVRSAAGREPVQ</sequence>
<feature type="domain" description="CobW/HypB/UreG nucleotide-binding" evidence="2">
    <location>
        <begin position="9"/>
        <end position="184"/>
    </location>
</feature>
<dbReference type="PANTHER" id="PTHR13748:SF46">
    <property type="entry name" value="ZINC CHAPERONE YEIR"/>
    <property type="match status" value="1"/>
</dbReference>
<comment type="caution">
    <text evidence="3">The sequence shown here is derived from an EMBL/GenBank/DDBJ whole genome shotgun (WGS) entry which is preliminary data.</text>
</comment>
<dbReference type="Gene3D" id="3.40.50.300">
    <property type="entry name" value="P-loop containing nucleotide triphosphate hydrolases"/>
    <property type="match status" value="1"/>
</dbReference>
<dbReference type="RefSeq" id="WP_183702820.1">
    <property type="nucleotide sequence ID" value="NZ_JACHFE010000004.1"/>
</dbReference>